<dbReference type="PANTHER" id="PTHR33987:SF1">
    <property type="entry name" value="CALCINEURIN-LIKE METALLO-PHOSPHOESTERASE SUPERFAMILY PROTEIN"/>
    <property type="match status" value="1"/>
</dbReference>
<feature type="chain" id="PRO_5041919742" description="PhoD-like phosphatase metallophosphatase domain-containing protein" evidence="1">
    <location>
        <begin position="16"/>
        <end position="380"/>
    </location>
</feature>
<dbReference type="SUPFAM" id="SSF56300">
    <property type="entry name" value="Metallo-dependent phosphatases"/>
    <property type="match status" value="1"/>
</dbReference>
<reference evidence="3" key="1">
    <citation type="submission" date="2023-01" db="EMBL/GenBank/DDBJ databases">
        <title>Metagenome sequencing of chrysophaentin producing Chrysophaeum taylorii.</title>
        <authorList>
            <person name="Davison J."/>
            <person name="Bewley C."/>
        </authorList>
    </citation>
    <scope>NUCLEOTIDE SEQUENCE</scope>
    <source>
        <strain evidence="3">NIES-1699</strain>
    </source>
</reference>
<dbReference type="InterPro" id="IPR018946">
    <property type="entry name" value="PhoD-like_MPP"/>
</dbReference>
<dbReference type="InterPro" id="IPR029052">
    <property type="entry name" value="Metallo-depent_PP-like"/>
</dbReference>
<feature type="domain" description="PhoD-like phosphatase metallophosphatase" evidence="2">
    <location>
        <begin position="23"/>
        <end position="314"/>
    </location>
</feature>
<gene>
    <name evidence="3" type="ORF">CTAYLR_008903</name>
</gene>
<dbReference type="PANTHER" id="PTHR33987">
    <property type="entry name" value="CALCINEURIN-LIKE METALLO-PHOSPHOESTERASE SUPERFAMILY PROTEIN"/>
    <property type="match status" value="1"/>
</dbReference>
<evidence type="ECO:0000313" key="3">
    <source>
        <dbReference type="EMBL" id="KAJ8607865.1"/>
    </source>
</evidence>
<evidence type="ECO:0000256" key="1">
    <source>
        <dbReference type="SAM" id="SignalP"/>
    </source>
</evidence>
<name>A0AAD7UI92_9STRA</name>
<dbReference type="Proteomes" id="UP001230188">
    <property type="component" value="Unassembled WGS sequence"/>
</dbReference>
<dbReference type="AlphaFoldDB" id="A0AAD7UI92"/>
<dbReference type="EMBL" id="JAQMWT010000191">
    <property type="protein sequence ID" value="KAJ8607865.1"/>
    <property type="molecule type" value="Genomic_DNA"/>
</dbReference>
<proteinExistence type="predicted"/>
<protein>
    <recommendedName>
        <fullName evidence="2">PhoD-like phosphatase metallophosphatase domain-containing protein</fullName>
    </recommendedName>
</protein>
<comment type="caution">
    <text evidence="3">The sequence shown here is derived from an EMBL/GenBank/DDBJ whole genome shotgun (WGS) entry which is preliminary data.</text>
</comment>
<dbReference type="InterPro" id="IPR038607">
    <property type="entry name" value="PhoD-like_sf"/>
</dbReference>
<sequence>MWVVVLAAAAGQSCAERVRIGFSSCVNQNRASAALEAVGREASLEAFVFLGDNGYHDTPSCGIPWAIEACSAWEWLGEVGRLWVRLWRRAWRGAAAEDSLRRADDYRDLTSRHVGPLRRMLPSTAFLATWDDHDLGANDADSTYPFLSDALSAFVRFWRRPDMELEYSGGGASAASTVYKAYRLKGDIQVLLLDVRSYRTPLTRAFGSAWKLVELAKLARLRAADAICEPREYEPSEGTMLGVGQWQWLEERLAEPARVRVVVSSIQVLRPDDGAESWANMPREKERLLAALEGASGQVIILSGDVHYGEVSVLGSLTEVTASGLTETWPCVHYNPLAVDGSLVRTHNYGIADIDFANNATTLSLHNARGNMTFRLQLEL</sequence>
<dbReference type="CDD" id="cd07389">
    <property type="entry name" value="MPP_PhoD"/>
    <property type="match status" value="1"/>
</dbReference>
<evidence type="ECO:0000259" key="2">
    <source>
        <dbReference type="Pfam" id="PF09423"/>
    </source>
</evidence>
<keyword evidence="4" id="KW-1185">Reference proteome</keyword>
<dbReference type="Gene3D" id="3.60.21.70">
    <property type="entry name" value="PhoD-like phosphatase"/>
    <property type="match status" value="1"/>
</dbReference>
<organism evidence="3 4">
    <name type="scientific">Chrysophaeum taylorii</name>
    <dbReference type="NCBI Taxonomy" id="2483200"/>
    <lineage>
        <taxon>Eukaryota</taxon>
        <taxon>Sar</taxon>
        <taxon>Stramenopiles</taxon>
        <taxon>Ochrophyta</taxon>
        <taxon>Pelagophyceae</taxon>
        <taxon>Pelagomonadales</taxon>
        <taxon>Pelagomonadaceae</taxon>
        <taxon>Chrysophaeum</taxon>
    </lineage>
</organism>
<evidence type="ECO:0000313" key="4">
    <source>
        <dbReference type="Proteomes" id="UP001230188"/>
    </source>
</evidence>
<dbReference type="Pfam" id="PF09423">
    <property type="entry name" value="PhoD"/>
    <property type="match status" value="1"/>
</dbReference>
<keyword evidence="1" id="KW-0732">Signal</keyword>
<feature type="signal peptide" evidence="1">
    <location>
        <begin position="1"/>
        <end position="15"/>
    </location>
</feature>
<accession>A0AAD7UI92</accession>